<organism evidence="2 3">
    <name type="scientific">Streptomyces jeddahensis</name>
    <dbReference type="NCBI Taxonomy" id="1716141"/>
    <lineage>
        <taxon>Bacteria</taxon>
        <taxon>Bacillati</taxon>
        <taxon>Actinomycetota</taxon>
        <taxon>Actinomycetes</taxon>
        <taxon>Kitasatosporales</taxon>
        <taxon>Streptomycetaceae</taxon>
        <taxon>Streptomyces</taxon>
    </lineage>
</organism>
<keyword evidence="3" id="KW-1185">Reference proteome</keyword>
<gene>
    <name evidence="2" type="ORF">STSP_45660</name>
</gene>
<dbReference type="EMBL" id="LOHS01000095">
    <property type="protein sequence ID" value="OAH12105.1"/>
    <property type="molecule type" value="Genomic_DNA"/>
</dbReference>
<dbReference type="STRING" id="1716141.STSP_45660"/>
<dbReference type="AlphaFoldDB" id="A0A177HMH5"/>
<dbReference type="Proteomes" id="UP000077381">
    <property type="component" value="Unassembled WGS sequence"/>
</dbReference>
<protein>
    <recommendedName>
        <fullName evidence="1">DNA-binding domain-containing protein</fullName>
    </recommendedName>
</protein>
<feature type="domain" description="DNA-binding" evidence="1">
    <location>
        <begin position="3"/>
        <end position="80"/>
    </location>
</feature>
<dbReference type="InterPro" id="IPR024967">
    <property type="entry name" value="DNA-bd_IS481-type"/>
</dbReference>
<proteinExistence type="predicted"/>
<dbReference type="Pfam" id="PF13011">
    <property type="entry name" value="LZ_Tnp_IS481"/>
    <property type="match status" value="1"/>
</dbReference>
<accession>A0A177HMH5</accession>
<dbReference type="InterPro" id="IPR009057">
    <property type="entry name" value="Homeodomain-like_sf"/>
</dbReference>
<comment type="caution">
    <text evidence="2">The sequence shown here is derived from an EMBL/GenBank/DDBJ whole genome shotgun (WGS) entry which is preliminary data.</text>
</comment>
<dbReference type="SUPFAM" id="SSF46689">
    <property type="entry name" value="Homeodomain-like"/>
    <property type="match status" value="1"/>
</dbReference>
<reference evidence="2 3" key="1">
    <citation type="submission" date="2015-12" db="EMBL/GenBank/DDBJ databases">
        <title>Genome sequence of Streptomyces sp. G25.</title>
        <authorList>
            <person name="Poehlein A."/>
            <person name="Roettig A."/>
            <person name="Hiessl S."/>
            <person name="Hauschild P."/>
            <person name="Schauer J."/>
            <person name="Madkour M.H."/>
            <person name="Al-Ansari A.M."/>
            <person name="Almakishah N.H."/>
            <person name="Steinbuechel A."/>
            <person name="Daniel R."/>
        </authorList>
    </citation>
    <scope>NUCLEOTIDE SEQUENCE [LARGE SCALE GENOMIC DNA]</scope>
    <source>
        <strain evidence="3">G25(2015)</strain>
    </source>
</reference>
<evidence type="ECO:0000313" key="2">
    <source>
        <dbReference type="EMBL" id="OAH12105.1"/>
    </source>
</evidence>
<evidence type="ECO:0000259" key="1">
    <source>
        <dbReference type="Pfam" id="PF13011"/>
    </source>
</evidence>
<name>A0A177HMH5_9ACTN</name>
<evidence type="ECO:0000313" key="3">
    <source>
        <dbReference type="Proteomes" id="UP000077381"/>
    </source>
</evidence>
<sequence length="147" mass="16134">MTHANAPLNIEGRRRLVERCGSRPIAHVAAEAGVSRACLSRWKIRYDQYGEAGPMDRSSVPHSSPTQTPPDVVERIEHARTACGQSWNGLRCVRPYFDAMAFQSAAALVFCAVAVPLARLPARWCAVVRAWPSLQPFLPATSWAHAA</sequence>